<accession>A0A3N6LUQ8</accession>
<keyword evidence="1" id="KW-0812">Transmembrane</keyword>
<dbReference type="Proteomes" id="UP000273828">
    <property type="component" value="Unassembled WGS sequence"/>
</dbReference>
<dbReference type="AlphaFoldDB" id="A0A3N6LUQ8"/>
<keyword evidence="1" id="KW-1133">Transmembrane helix</keyword>
<sequence length="71" mass="7110">MNGRTVAGALGSIGVLVVVLAGIYGFAGGSVLESPDELLAPTVGTLAVATAVVAGLIALGTRSVRRRTPYW</sequence>
<dbReference type="RefSeq" id="WP_124177440.1">
    <property type="nucleotide sequence ID" value="NZ_REFY01000002.1"/>
</dbReference>
<dbReference type="EMBL" id="REFY01000002">
    <property type="protein sequence ID" value="RQG91314.1"/>
    <property type="molecule type" value="Genomic_DNA"/>
</dbReference>
<comment type="caution">
    <text evidence="2">The sequence shown here is derived from an EMBL/GenBank/DDBJ whole genome shotgun (WGS) entry which is preliminary data.</text>
</comment>
<feature type="transmembrane region" description="Helical" evidence="1">
    <location>
        <begin position="38"/>
        <end position="59"/>
    </location>
</feature>
<evidence type="ECO:0000256" key="1">
    <source>
        <dbReference type="SAM" id="Phobius"/>
    </source>
</evidence>
<evidence type="ECO:0000313" key="2">
    <source>
        <dbReference type="EMBL" id="RQG91314.1"/>
    </source>
</evidence>
<protein>
    <submittedName>
        <fullName evidence="2">Uncharacterized protein</fullName>
    </submittedName>
</protein>
<organism evidence="2 3">
    <name type="scientific">Natrarchaeobius halalkaliphilus</name>
    <dbReference type="NCBI Taxonomy" id="1679091"/>
    <lineage>
        <taxon>Archaea</taxon>
        <taxon>Methanobacteriati</taxon>
        <taxon>Methanobacteriota</taxon>
        <taxon>Stenosarchaea group</taxon>
        <taxon>Halobacteria</taxon>
        <taxon>Halobacteriales</taxon>
        <taxon>Natrialbaceae</taxon>
        <taxon>Natrarchaeobius</taxon>
    </lineage>
</organism>
<feature type="transmembrane region" description="Helical" evidence="1">
    <location>
        <begin position="7"/>
        <end position="26"/>
    </location>
</feature>
<gene>
    <name evidence="2" type="ORF">EA462_04845</name>
</gene>
<evidence type="ECO:0000313" key="3">
    <source>
        <dbReference type="Proteomes" id="UP000273828"/>
    </source>
</evidence>
<keyword evidence="3" id="KW-1185">Reference proteome</keyword>
<proteinExistence type="predicted"/>
<reference evidence="2 3" key="1">
    <citation type="submission" date="2018-10" db="EMBL/GenBank/DDBJ databases">
        <title>Natrarchaeobius chitinivorans gen. nov., sp. nov., and Natrarchaeobius haloalkaliphilus sp. nov., alkaliphilic, chitin-utilizing haloarchaea from hypersaline alkaline lakes.</title>
        <authorList>
            <person name="Sorokin D.Y."/>
            <person name="Elcheninov A.G."/>
            <person name="Kostrikina N.A."/>
            <person name="Bale N.J."/>
            <person name="Sinninghe Damste J.S."/>
            <person name="Khijniak T.V."/>
            <person name="Kublanov I.V."/>
            <person name="Toshchakov S.V."/>
        </authorList>
    </citation>
    <scope>NUCLEOTIDE SEQUENCE [LARGE SCALE GENOMIC DNA]</scope>
    <source>
        <strain evidence="2 3">AArcht-Sl</strain>
    </source>
</reference>
<name>A0A3N6LUQ8_9EURY</name>
<keyword evidence="1" id="KW-0472">Membrane</keyword>